<dbReference type="RefSeq" id="WP_131146904.1">
    <property type="nucleotide sequence ID" value="NZ_BMWV01000011.1"/>
</dbReference>
<dbReference type="EMBL" id="BMWV01000011">
    <property type="protein sequence ID" value="GGY56334.1"/>
    <property type="molecule type" value="Genomic_DNA"/>
</dbReference>
<organism evidence="2 5">
    <name type="scientific">Pseudoduganella albidiflava</name>
    <dbReference type="NCBI Taxonomy" id="321983"/>
    <lineage>
        <taxon>Bacteria</taxon>
        <taxon>Pseudomonadati</taxon>
        <taxon>Pseudomonadota</taxon>
        <taxon>Betaproteobacteria</taxon>
        <taxon>Burkholderiales</taxon>
        <taxon>Oxalobacteraceae</taxon>
        <taxon>Telluria group</taxon>
        <taxon>Pseudoduganella</taxon>
    </lineage>
</organism>
<evidence type="ECO:0000313" key="4">
    <source>
        <dbReference type="Proteomes" id="UP000292307"/>
    </source>
</evidence>
<name>A0A411X1F3_9BURK</name>
<dbReference type="OrthoDB" id="5298576at2"/>
<reference evidence="2" key="1">
    <citation type="journal article" date="2014" name="Int. J. Syst. Evol. Microbiol.">
        <title>Complete genome sequence of Corynebacterium casei LMG S-19264T (=DSM 44701T), isolated from a smear-ripened cheese.</title>
        <authorList>
            <consortium name="US DOE Joint Genome Institute (JGI-PGF)"/>
            <person name="Walter F."/>
            <person name="Albersmeier A."/>
            <person name="Kalinowski J."/>
            <person name="Ruckert C."/>
        </authorList>
    </citation>
    <scope>NUCLEOTIDE SEQUENCE</scope>
    <source>
        <strain evidence="2">KCTC 12343</strain>
    </source>
</reference>
<evidence type="ECO:0000313" key="3">
    <source>
        <dbReference type="EMBL" id="QBI02793.1"/>
    </source>
</evidence>
<dbReference type="Proteomes" id="UP000628442">
    <property type="component" value="Unassembled WGS sequence"/>
</dbReference>
<evidence type="ECO:0000313" key="5">
    <source>
        <dbReference type="Proteomes" id="UP000628442"/>
    </source>
</evidence>
<protein>
    <submittedName>
        <fullName evidence="3">Phasin family protein</fullName>
    </submittedName>
</protein>
<dbReference type="InterPro" id="IPR018968">
    <property type="entry name" value="Phasin"/>
</dbReference>
<sequence>MSTIPEQFSNAAKASFDNQFASFSALTNTALEGFQKLAALNMATAKASLEGSSVTAKQLLSASNPQEFFSLSTAQAQPAAEKALAYGRQVSSIAAETAAEFSKAAKAQITENSRKVISLVNEASKHAPAGSENAVALFKSALGNADAGYEQLTRSAKQASDTIEANVTAAVNQFNSAVKNSPLAAAAK</sequence>
<dbReference type="NCBIfam" id="TIGR01841">
    <property type="entry name" value="phasin"/>
    <property type="match status" value="1"/>
</dbReference>
<dbReference type="Proteomes" id="UP000292307">
    <property type="component" value="Chromosome"/>
</dbReference>
<proteinExistence type="predicted"/>
<dbReference type="Pfam" id="PF09361">
    <property type="entry name" value="Phasin_2"/>
    <property type="match status" value="1"/>
</dbReference>
<keyword evidence="4" id="KW-1185">Reference proteome</keyword>
<evidence type="ECO:0000313" key="2">
    <source>
        <dbReference type="EMBL" id="GGY56334.1"/>
    </source>
</evidence>
<evidence type="ECO:0000259" key="1">
    <source>
        <dbReference type="Pfam" id="PF09361"/>
    </source>
</evidence>
<dbReference type="AlphaFoldDB" id="A0A411X1F3"/>
<reference evidence="2" key="3">
    <citation type="submission" date="2022-12" db="EMBL/GenBank/DDBJ databases">
        <authorList>
            <person name="Sun Q."/>
            <person name="Kim S."/>
        </authorList>
    </citation>
    <scope>NUCLEOTIDE SEQUENCE</scope>
    <source>
        <strain evidence="2">KCTC 12343</strain>
    </source>
</reference>
<gene>
    <name evidence="3" type="ORF">EYF70_19510</name>
    <name evidence="2" type="ORF">GCM10007387_43510</name>
</gene>
<feature type="domain" description="Phasin" evidence="1">
    <location>
        <begin position="6"/>
        <end position="109"/>
    </location>
</feature>
<reference evidence="3 4" key="2">
    <citation type="submission" date="2019-02" db="EMBL/GenBank/DDBJ databases">
        <title>Draft Genome Sequences of Six Type Strains of the Genus Massilia.</title>
        <authorList>
            <person name="Miess H."/>
            <person name="Frediansyhah A."/>
            <person name="Gross H."/>
        </authorList>
    </citation>
    <scope>NUCLEOTIDE SEQUENCE [LARGE SCALE GENOMIC DNA]</scope>
    <source>
        <strain evidence="3 4">DSM 17472</strain>
    </source>
</reference>
<dbReference type="InterPro" id="IPR010127">
    <property type="entry name" value="Phasin_subfam-1"/>
</dbReference>
<dbReference type="EMBL" id="CP036401">
    <property type="protein sequence ID" value="QBI02793.1"/>
    <property type="molecule type" value="Genomic_DNA"/>
</dbReference>
<accession>A0A411X1F3</accession>